<evidence type="ECO:0000313" key="13">
    <source>
        <dbReference type="Proteomes" id="UP001497744"/>
    </source>
</evidence>
<evidence type="ECO:0000256" key="6">
    <source>
        <dbReference type="ARBA" id="ARBA00023034"/>
    </source>
</evidence>
<dbReference type="Proteomes" id="UP001497744">
    <property type="component" value="Unassembled WGS sequence"/>
</dbReference>
<dbReference type="Pfam" id="PF20671">
    <property type="entry name" value="COG3_C"/>
    <property type="match status" value="1"/>
</dbReference>
<dbReference type="GO" id="GO:0007030">
    <property type="term" value="P:Golgi organization"/>
    <property type="evidence" value="ECO:0007669"/>
    <property type="project" value="TreeGrafter"/>
</dbReference>
<dbReference type="Pfam" id="PF04136">
    <property type="entry name" value="COG3_N"/>
    <property type="match status" value="1"/>
</dbReference>
<name>A0AAV4M3Z8_BABCB</name>
<evidence type="ECO:0000256" key="5">
    <source>
        <dbReference type="ARBA" id="ARBA00022927"/>
    </source>
</evidence>
<evidence type="ECO:0000256" key="3">
    <source>
        <dbReference type="ARBA" id="ARBA00020976"/>
    </source>
</evidence>
<dbReference type="GO" id="GO:0000139">
    <property type="term" value="C:Golgi membrane"/>
    <property type="evidence" value="ECO:0007669"/>
    <property type="project" value="UniProtKB-SubCell"/>
</dbReference>
<proteinExistence type="inferred from homology"/>
<comment type="similarity">
    <text evidence="2">Belongs to the COG3 family.</text>
</comment>
<dbReference type="GO" id="GO:0005801">
    <property type="term" value="C:cis-Golgi network"/>
    <property type="evidence" value="ECO:0007669"/>
    <property type="project" value="InterPro"/>
</dbReference>
<comment type="caution">
    <text evidence="12">The sequence shown here is derived from an EMBL/GenBank/DDBJ whole genome shotgun (WGS) entry which is preliminary data.</text>
</comment>
<organism evidence="12 13">
    <name type="scientific">Babesia caballi</name>
    <dbReference type="NCBI Taxonomy" id="5871"/>
    <lineage>
        <taxon>Eukaryota</taxon>
        <taxon>Sar</taxon>
        <taxon>Alveolata</taxon>
        <taxon>Apicomplexa</taxon>
        <taxon>Aconoidasida</taxon>
        <taxon>Piroplasmida</taxon>
        <taxon>Babesiidae</taxon>
        <taxon>Babesia</taxon>
    </lineage>
</organism>
<dbReference type="GeneID" id="94197030"/>
<feature type="region of interest" description="Disordered" evidence="9">
    <location>
        <begin position="178"/>
        <end position="199"/>
    </location>
</feature>
<evidence type="ECO:0000256" key="2">
    <source>
        <dbReference type="ARBA" id="ARBA00009936"/>
    </source>
</evidence>
<accession>A0AAV4M3Z8</accession>
<keyword evidence="13" id="KW-1185">Reference proteome</keyword>
<feature type="domain" description="Conserved oligomeric Golgi complex subunit 3 N-terminal" evidence="10">
    <location>
        <begin position="216"/>
        <end position="265"/>
    </location>
</feature>
<dbReference type="PANTHER" id="PTHR13302:SF8">
    <property type="entry name" value="CONSERVED OLIGOMERIC GOLGI COMPLEX SUBUNIT 3"/>
    <property type="match status" value="1"/>
</dbReference>
<dbReference type="InterPro" id="IPR048320">
    <property type="entry name" value="COG3_N"/>
</dbReference>
<comment type="subcellular location">
    <subcellularLocation>
        <location evidence="1">Golgi apparatus membrane</location>
        <topology evidence="1">Peripheral membrane protein</topology>
    </subcellularLocation>
</comment>
<dbReference type="EMBL" id="BPLF01000005">
    <property type="protein sequence ID" value="GIX65549.1"/>
    <property type="molecule type" value="Genomic_DNA"/>
</dbReference>
<dbReference type="RefSeq" id="XP_067717618.1">
    <property type="nucleotide sequence ID" value="XM_067861517.1"/>
</dbReference>
<evidence type="ECO:0000256" key="8">
    <source>
        <dbReference type="ARBA" id="ARBA00031339"/>
    </source>
</evidence>
<keyword evidence="4" id="KW-0813">Transport</keyword>
<dbReference type="GO" id="GO:0006891">
    <property type="term" value="P:intra-Golgi vesicle-mediated transport"/>
    <property type="evidence" value="ECO:0007669"/>
    <property type="project" value="TreeGrafter"/>
</dbReference>
<keyword evidence="5" id="KW-0653">Protein transport</keyword>
<evidence type="ECO:0000256" key="4">
    <source>
        <dbReference type="ARBA" id="ARBA00022448"/>
    </source>
</evidence>
<reference evidence="12 13" key="1">
    <citation type="submission" date="2021-06" db="EMBL/GenBank/DDBJ databases">
        <title>Genome sequence of Babesia caballi.</title>
        <authorList>
            <person name="Yamagishi J."/>
            <person name="Kidaka T."/>
            <person name="Ochi A."/>
        </authorList>
    </citation>
    <scope>NUCLEOTIDE SEQUENCE [LARGE SCALE GENOMIC DNA]</scope>
    <source>
        <strain evidence="12">USDA-D6B2</strain>
    </source>
</reference>
<dbReference type="PANTHER" id="PTHR13302">
    <property type="entry name" value="CONSERVED OLIGOMERIC GOLGI COMPLEX COMPONENT 3"/>
    <property type="match status" value="1"/>
</dbReference>
<dbReference type="AlphaFoldDB" id="A0AAV4M3Z8"/>
<evidence type="ECO:0000256" key="9">
    <source>
        <dbReference type="SAM" id="MobiDB-lite"/>
    </source>
</evidence>
<evidence type="ECO:0000259" key="10">
    <source>
        <dbReference type="Pfam" id="PF04136"/>
    </source>
</evidence>
<dbReference type="GO" id="GO:0006886">
    <property type="term" value="P:intracellular protein transport"/>
    <property type="evidence" value="ECO:0007669"/>
    <property type="project" value="InterPro"/>
</dbReference>
<protein>
    <recommendedName>
        <fullName evidence="3">Conserved oligomeric Golgi complex subunit 3</fullName>
    </recommendedName>
    <alternativeName>
        <fullName evidence="8">Component of oligomeric Golgi complex 3</fullName>
    </alternativeName>
</protein>
<evidence type="ECO:0000313" key="12">
    <source>
        <dbReference type="EMBL" id="GIX65549.1"/>
    </source>
</evidence>
<evidence type="ECO:0000256" key="1">
    <source>
        <dbReference type="ARBA" id="ARBA00004395"/>
    </source>
</evidence>
<feature type="domain" description="Conserved oligomeric Golgi complex subunit 3 C-terminal" evidence="11">
    <location>
        <begin position="284"/>
        <end position="576"/>
    </location>
</feature>
<dbReference type="InterPro" id="IPR007265">
    <property type="entry name" value="COG_su3"/>
</dbReference>
<evidence type="ECO:0000259" key="11">
    <source>
        <dbReference type="Pfam" id="PF20671"/>
    </source>
</evidence>
<evidence type="ECO:0000256" key="7">
    <source>
        <dbReference type="ARBA" id="ARBA00023136"/>
    </source>
</evidence>
<dbReference type="GO" id="GO:0017119">
    <property type="term" value="C:Golgi transport complex"/>
    <property type="evidence" value="ECO:0007669"/>
    <property type="project" value="TreeGrafter"/>
</dbReference>
<keyword evidence="7" id="KW-0472">Membrane</keyword>
<dbReference type="InterPro" id="IPR048685">
    <property type="entry name" value="COG3_C"/>
</dbReference>
<gene>
    <name evidence="12" type="ORF">BcabD6B2_49840</name>
</gene>
<sequence length="909" mass="101752">MEKALADFSVLWQRVGPFHDLSRVLGAGASEPAEAYGESWCTSAGGSAASDSLGASEFEAAYEQVMEAKVLARLAGLHERWDALLFDADRRLDELVALHEQCTRGLRELSLRQATYCLNFKSVNQKFNELSSRKVALAEKLAMLEELQGHYERYKSFARTIDQIENNEFIKTVGAAAAAPRADSSEDGASTTSERAQEDRDSVLARTLEYVDKIAEQLNSMLPAVDASIDFFSIHADYFDSGVYRYRYETLRTRVFGLIKMVFKELYNFVSEGSKGFSRFDLAEHYNKYRRVGRSVRNLNRYYTTQATELSNSEFLQLQMYYITSRIKILNPLMLLKMQSFEGFASITSFFLLVCNLEVLTFKETFVSDTTHESLGTMVENVVFYFAEACKKQVEKLQDSAQMRVALASLRGKLIAPILASSNGGVLQTLLLRAQQTYHTIELMLLRSTRREIALHVRGYEKQAFLAALCEETAFEVDWDHELLAAVRDSNLRGAGLYPPVCFAIGIVLANVDYLEAQNLNSIATEAVNAVKAALVDVQYAFGKKCRLDRPVARINQDLFLIRQLQYLLRHLDRFRLLDSYTAVKSLCNSAEQQFCAGVAGLLVGDFREFARKQRAHDEGVYRQRLETVMRELSDKLPRLKRQLAQQLVTEGLFDHIKTSLAEGRLQYRPGGILRILLPPGARDAHDLPRQLNAVHALVRGEGNHGVVVDERVGPAELEGRRIERYAEKSLQRATVQQLQGRFLRQHGQEVAEAAAESHDVDAQAPLRHRHSQLVVLEDADGEHVGDHDDPATAPELPVRDQVDALGHRYGEEHLLHRVVESDDLHEVLVDVAVVAHHLGAVEVEHVGRVDAAVLVGKRVLVYVVDGDGTGAYQAVQHPIVYKDGAHSLVGKGGEDSVPAGEHLADLRL</sequence>
<keyword evidence="6" id="KW-0333">Golgi apparatus</keyword>